<feature type="domain" description="GH10" evidence="12">
    <location>
        <begin position="10"/>
        <end position="352"/>
    </location>
</feature>
<evidence type="ECO:0000256" key="3">
    <source>
        <dbReference type="ARBA" id="ARBA00022651"/>
    </source>
</evidence>
<gene>
    <name evidence="13" type="ORF">NS226_17520</name>
</gene>
<evidence type="ECO:0000256" key="4">
    <source>
        <dbReference type="ARBA" id="ARBA00022729"/>
    </source>
</evidence>
<dbReference type="Gene3D" id="3.20.20.80">
    <property type="entry name" value="Glycosidases"/>
    <property type="match status" value="1"/>
</dbReference>
<evidence type="ECO:0000256" key="11">
    <source>
        <dbReference type="SAM" id="MobiDB-lite"/>
    </source>
</evidence>
<evidence type="ECO:0000256" key="8">
    <source>
        <dbReference type="ARBA" id="ARBA00023326"/>
    </source>
</evidence>
<dbReference type="EMBL" id="LDPZ01000044">
    <property type="protein sequence ID" value="KTQ87581.1"/>
    <property type="molecule type" value="Genomic_DNA"/>
</dbReference>
<protein>
    <recommendedName>
        <fullName evidence="10">Beta-xylanase</fullName>
        <ecNumber evidence="10">3.2.1.8</ecNumber>
    </recommendedName>
</protein>
<dbReference type="InterPro" id="IPR044846">
    <property type="entry name" value="GH10"/>
</dbReference>
<keyword evidence="5 10" id="KW-0378">Hydrolase</keyword>
<reference evidence="13 14" key="1">
    <citation type="journal article" date="2016" name="Front. Microbiol.">
        <title>Genomic Resource of Rice Seed Associated Bacteria.</title>
        <authorList>
            <person name="Midha S."/>
            <person name="Bansal K."/>
            <person name="Sharma S."/>
            <person name="Kumar N."/>
            <person name="Patil P.P."/>
            <person name="Chaudhry V."/>
            <person name="Patil P.B."/>
        </authorList>
    </citation>
    <scope>NUCLEOTIDE SEQUENCE [LARGE SCALE GENOMIC DNA]</scope>
    <source>
        <strain evidence="13 14">NS226</strain>
    </source>
</reference>
<dbReference type="InterPro" id="IPR031158">
    <property type="entry name" value="GH10_AS"/>
</dbReference>
<feature type="active site" description="Nucleophile" evidence="9">
    <location>
        <position position="256"/>
    </location>
</feature>
<dbReference type="EC" id="3.2.1.8" evidence="10"/>
<dbReference type="PROSITE" id="PS00591">
    <property type="entry name" value="GH10_1"/>
    <property type="match status" value="1"/>
</dbReference>
<sequence length="360" mass="40074">MLASAEPSSAPERPSLRQAAARTGRRFGAAVRIEQIAAEPDLRDTVLADCDALTPEIAMKWDAIEPEPGRRDFSRADGLVRFAQDNGRALHGHTLLWHRSVPPWAEAALRETPDWGLISAHFEAVLARYGADIATWDVVNEPIGTGQRMDGLRTSVFLAAFGEDYVERAFVEARAHAPDAVLFLNEYGLDYDIPVETDRRYLLLKLIEKLKVRGAPLGGIGLQAHLDLRKGPFSEPVLARFLEEIRGFGLDIHITELDVRERDLTAPPALRDRLVAEIAKRYLDVALDCPSVSAVSTWGLSTRHSWLAIEPEDLDFYWRLVGNQGPGPGFNRGLPYDSDMRPAPMREAILAAFERRPLSL</sequence>
<evidence type="ECO:0000256" key="10">
    <source>
        <dbReference type="RuleBase" id="RU361174"/>
    </source>
</evidence>
<keyword evidence="8 10" id="KW-0624">Polysaccharide degradation</keyword>
<dbReference type="PROSITE" id="PS51760">
    <property type="entry name" value="GH10_2"/>
    <property type="match status" value="1"/>
</dbReference>
<dbReference type="SMART" id="SM00633">
    <property type="entry name" value="Glyco_10"/>
    <property type="match status" value="1"/>
</dbReference>
<dbReference type="PRINTS" id="PR00134">
    <property type="entry name" value="GLHYDRLASE10"/>
</dbReference>
<dbReference type="GO" id="GO:0031176">
    <property type="term" value="F:endo-1,4-beta-xylanase activity"/>
    <property type="evidence" value="ECO:0007669"/>
    <property type="project" value="UniProtKB-EC"/>
</dbReference>
<evidence type="ECO:0000313" key="13">
    <source>
        <dbReference type="EMBL" id="KTQ87581.1"/>
    </source>
</evidence>
<feature type="region of interest" description="Disordered" evidence="11">
    <location>
        <begin position="1"/>
        <end position="21"/>
    </location>
</feature>
<name>A0A175R5M5_9HYPH</name>
<evidence type="ECO:0000256" key="2">
    <source>
        <dbReference type="ARBA" id="ARBA00007495"/>
    </source>
</evidence>
<dbReference type="PANTHER" id="PTHR31490:SF88">
    <property type="entry name" value="BETA-XYLANASE"/>
    <property type="match status" value="1"/>
</dbReference>
<dbReference type="PATRIC" id="fig|401562.3.peg.3439"/>
<evidence type="ECO:0000256" key="7">
    <source>
        <dbReference type="ARBA" id="ARBA00023295"/>
    </source>
</evidence>
<dbReference type="AlphaFoldDB" id="A0A175R5M5"/>
<dbReference type="Pfam" id="PF00331">
    <property type="entry name" value="Glyco_hydro_10"/>
    <property type="match status" value="1"/>
</dbReference>
<evidence type="ECO:0000256" key="1">
    <source>
        <dbReference type="ARBA" id="ARBA00000681"/>
    </source>
</evidence>
<proteinExistence type="inferred from homology"/>
<comment type="caution">
    <text evidence="13">The sequence shown here is derived from an EMBL/GenBank/DDBJ whole genome shotgun (WGS) entry which is preliminary data.</text>
</comment>
<evidence type="ECO:0000259" key="12">
    <source>
        <dbReference type="PROSITE" id="PS51760"/>
    </source>
</evidence>
<evidence type="ECO:0000256" key="5">
    <source>
        <dbReference type="ARBA" id="ARBA00022801"/>
    </source>
</evidence>
<dbReference type="PANTHER" id="PTHR31490">
    <property type="entry name" value="GLYCOSYL HYDROLASE"/>
    <property type="match status" value="1"/>
</dbReference>
<evidence type="ECO:0000256" key="9">
    <source>
        <dbReference type="PROSITE-ProRule" id="PRU10061"/>
    </source>
</evidence>
<dbReference type="InterPro" id="IPR001000">
    <property type="entry name" value="GH10_dom"/>
</dbReference>
<keyword evidence="7 10" id="KW-0326">Glycosidase</keyword>
<dbReference type="GO" id="GO:0045493">
    <property type="term" value="P:xylan catabolic process"/>
    <property type="evidence" value="ECO:0007669"/>
    <property type="project" value="UniProtKB-KW"/>
</dbReference>
<comment type="catalytic activity">
    <reaction evidence="1 10">
        <text>Endohydrolysis of (1-&gt;4)-beta-D-xylosidic linkages in xylans.</text>
        <dbReference type="EC" id="3.2.1.8"/>
    </reaction>
</comment>
<keyword evidence="4" id="KW-0732">Signal</keyword>
<dbReference type="Proteomes" id="UP000078272">
    <property type="component" value="Unassembled WGS sequence"/>
</dbReference>
<dbReference type="InterPro" id="IPR017853">
    <property type="entry name" value="GH"/>
</dbReference>
<dbReference type="SUPFAM" id="SSF51445">
    <property type="entry name" value="(Trans)glycosidases"/>
    <property type="match status" value="1"/>
</dbReference>
<comment type="similarity">
    <text evidence="2 10">Belongs to the glycosyl hydrolase 10 (cellulase F) family.</text>
</comment>
<dbReference type="STRING" id="401562.NS365_08950"/>
<organism evidence="13 14">
    <name type="scientific">Aureimonas ureilytica</name>
    <dbReference type="NCBI Taxonomy" id="401562"/>
    <lineage>
        <taxon>Bacteria</taxon>
        <taxon>Pseudomonadati</taxon>
        <taxon>Pseudomonadota</taxon>
        <taxon>Alphaproteobacteria</taxon>
        <taxon>Hyphomicrobiales</taxon>
        <taxon>Aurantimonadaceae</taxon>
        <taxon>Aureimonas</taxon>
    </lineage>
</organism>
<keyword evidence="3" id="KW-0858">Xylan degradation</keyword>
<evidence type="ECO:0000313" key="14">
    <source>
        <dbReference type="Proteomes" id="UP000078272"/>
    </source>
</evidence>
<accession>A0A175R5M5</accession>
<keyword evidence="6 10" id="KW-0119">Carbohydrate metabolism</keyword>
<evidence type="ECO:0000256" key="6">
    <source>
        <dbReference type="ARBA" id="ARBA00023277"/>
    </source>
</evidence>